<dbReference type="OrthoDB" id="1626107at2759"/>
<feature type="signal peptide" evidence="2">
    <location>
        <begin position="1"/>
        <end position="23"/>
    </location>
</feature>
<gene>
    <name evidence="3" type="ORF">RHSIM_Rhsim05G0207100</name>
</gene>
<sequence length="371" mass="41956">MSSQKHQMCLLFHVVLFSVWILAFENADAQQFQLANSSMFCSLYSFGDSFVDPGNNNYIATNARSNFPPYGNDFPGQNATGRFSNGLLFPDFLAYFLGSEKYQLAYLGRELDFEEPEAIQLWQRLQFFKEYKADLRNTVGKNRANSQIKAAVFYVRAGSADFALNYFPDAFNYFDGSKTSSPLPECEHFLLKRVQRFIQELWVQGAQKFAVSGLPPLGCIPIGITNLPPNPKNSKAVQNGDRKCLEHVNNISGEFNSLLVVKLQELQSKFPETNIAYIDFEVPLLDAIQDPRARRYQTYYSIELGFTGFNEVNKGCCRTGLTETGPYCNETTPICADTSQYVFWDAVHPMETTNEIIFTSNLDAINEIIGN</sequence>
<dbReference type="Proteomes" id="UP000626092">
    <property type="component" value="Unassembled WGS sequence"/>
</dbReference>
<dbReference type="InterPro" id="IPR001087">
    <property type="entry name" value="GDSL"/>
</dbReference>
<dbReference type="EMBL" id="WJXA01000005">
    <property type="protein sequence ID" value="KAF7143940.1"/>
    <property type="molecule type" value="Genomic_DNA"/>
</dbReference>
<evidence type="ECO:0000256" key="1">
    <source>
        <dbReference type="ARBA" id="ARBA00008668"/>
    </source>
</evidence>
<dbReference type="Pfam" id="PF00657">
    <property type="entry name" value="Lipase_GDSL"/>
    <property type="match status" value="1"/>
</dbReference>
<evidence type="ECO:0000256" key="2">
    <source>
        <dbReference type="SAM" id="SignalP"/>
    </source>
</evidence>
<organism evidence="3 4">
    <name type="scientific">Rhododendron simsii</name>
    <name type="common">Sims's rhododendron</name>
    <dbReference type="NCBI Taxonomy" id="118357"/>
    <lineage>
        <taxon>Eukaryota</taxon>
        <taxon>Viridiplantae</taxon>
        <taxon>Streptophyta</taxon>
        <taxon>Embryophyta</taxon>
        <taxon>Tracheophyta</taxon>
        <taxon>Spermatophyta</taxon>
        <taxon>Magnoliopsida</taxon>
        <taxon>eudicotyledons</taxon>
        <taxon>Gunneridae</taxon>
        <taxon>Pentapetalae</taxon>
        <taxon>asterids</taxon>
        <taxon>Ericales</taxon>
        <taxon>Ericaceae</taxon>
        <taxon>Ericoideae</taxon>
        <taxon>Rhodoreae</taxon>
        <taxon>Rhododendron</taxon>
    </lineage>
</organism>
<evidence type="ECO:0008006" key="5">
    <source>
        <dbReference type="Google" id="ProtNLM"/>
    </source>
</evidence>
<dbReference type="InterPro" id="IPR036514">
    <property type="entry name" value="SGNH_hydro_sf"/>
</dbReference>
<dbReference type="PANTHER" id="PTHR45642:SF3">
    <property type="entry name" value="OS09G0540400 PROTEIN"/>
    <property type="match status" value="1"/>
</dbReference>
<dbReference type="Gene3D" id="3.40.50.1110">
    <property type="entry name" value="SGNH hydrolase"/>
    <property type="match status" value="1"/>
</dbReference>
<keyword evidence="4" id="KW-1185">Reference proteome</keyword>
<evidence type="ECO:0000313" key="3">
    <source>
        <dbReference type="EMBL" id="KAF7143940.1"/>
    </source>
</evidence>
<reference evidence="3" key="1">
    <citation type="submission" date="2019-11" db="EMBL/GenBank/DDBJ databases">
        <authorList>
            <person name="Liu Y."/>
            <person name="Hou J."/>
            <person name="Li T.-Q."/>
            <person name="Guan C.-H."/>
            <person name="Wu X."/>
            <person name="Wu H.-Z."/>
            <person name="Ling F."/>
            <person name="Zhang R."/>
            <person name="Shi X.-G."/>
            <person name="Ren J.-P."/>
            <person name="Chen E.-F."/>
            <person name="Sun J.-M."/>
        </authorList>
    </citation>
    <scope>NUCLEOTIDE SEQUENCE</scope>
    <source>
        <strain evidence="3">Adult_tree_wgs_1</strain>
        <tissue evidence="3">Leaves</tissue>
    </source>
</reference>
<proteinExistence type="inferred from homology"/>
<keyword evidence="2" id="KW-0732">Signal</keyword>
<dbReference type="InterPro" id="IPR050592">
    <property type="entry name" value="GDSL_lipolytic_enzyme"/>
</dbReference>
<protein>
    <recommendedName>
        <fullName evidence="5">GDSL esterase/lipase</fullName>
    </recommendedName>
</protein>
<dbReference type="PANTHER" id="PTHR45642">
    <property type="entry name" value="GDSL ESTERASE/LIPASE EXL3"/>
    <property type="match status" value="1"/>
</dbReference>
<name>A0A834H089_RHOSS</name>
<comment type="similarity">
    <text evidence="1">Belongs to the 'GDSL' lipolytic enzyme family.</text>
</comment>
<accession>A0A834H089</accession>
<comment type="caution">
    <text evidence="3">The sequence shown here is derived from an EMBL/GenBank/DDBJ whole genome shotgun (WGS) entry which is preliminary data.</text>
</comment>
<dbReference type="GO" id="GO:0016788">
    <property type="term" value="F:hydrolase activity, acting on ester bonds"/>
    <property type="evidence" value="ECO:0007669"/>
    <property type="project" value="InterPro"/>
</dbReference>
<dbReference type="AlphaFoldDB" id="A0A834H089"/>
<feature type="chain" id="PRO_5033045582" description="GDSL esterase/lipase" evidence="2">
    <location>
        <begin position="24"/>
        <end position="371"/>
    </location>
</feature>
<evidence type="ECO:0000313" key="4">
    <source>
        <dbReference type="Proteomes" id="UP000626092"/>
    </source>
</evidence>